<reference evidence="1 2" key="1">
    <citation type="submission" date="2019-03" db="EMBL/GenBank/DDBJ databases">
        <title>Deep-cultivation of Planctomycetes and their phenomic and genomic characterization uncovers novel biology.</title>
        <authorList>
            <person name="Wiegand S."/>
            <person name="Jogler M."/>
            <person name="Boedeker C."/>
            <person name="Pinto D."/>
            <person name="Vollmers J."/>
            <person name="Rivas-Marin E."/>
            <person name="Kohn T."/>
            <person name="Peeters S.H."/>
            <person name="Heuer A."/>
            <person name="Rast P."/>
            <person name="Oberbeckmann S."/>
            <person name="Bunk B."/>
            <person name="Jeske O."/>
            <person name="Meyerdierks A."/>
            <person name="Storesund J.E."/>
            <person name="Kallscheuer N."/>
            <person name="Luecker S."/>
            <person name="Lage O.M."/>
            <person name="Pohl T."/>
            <person name="Merkel B.J."/>
            <person name="Hornburger P."/>
            <person name="Mueller R.-W."/>
            <person name="Bruemmer F."/>
            <person name="Labrenz M."/>
            <person name="Spormann A.M."/>
            <person name="Op den Camp H."/>
            <person name="Overmann J."/>
            <person name="Amann R."/>
            <person name="Jetten M.S.M."/>
            <person name="Mascher T."/>
            <person name="Medema M.H."/>
            <person name="Devos D.P."/>
            <person name="Kaster A.-K."/>
            <person name="Ovreas L."/>
            <person name="Rohde M."/>
            <person name="Galperin M.Y."/>
            <person name="Jogler C."/>
        </authorList>
    </citation>
    <scope>NUCLEOTIDE SEQUENCE [LARGE SCALE GENOMIC DNA]</scope>
    <source>
        <strain evidence="1 2">Enr10</strain>
    </source>
</reference>
<keyword evidence="2" id="KW-1185">Reference proteome</keyword>
<accession>A0A517QBS2</accession>
<dbReference type="AlphaFoldDB" id="A0A518AAW4"/>
<evidence type="ECO:0000313" key="2">
    <source>
        <dbReference type="Proteomes" id="UP000315647"/>
    </source>
</evidence>
<proteinExistence type="predicted"/>
<name>A0A518AAW4_9PLAN</name>
<sequence>MLLLASPFSVRSVSPRRMEAPRFTSPVNANEFICGTRGKNWSFPVCYAYFCVNSCPKTVFSGRQISAQREPVKKGTIKIRVKPEVFMGSRFTGADLSGSYRVPCSRARRITRSFADGASGSSPVSAPEPVRRVRKRKPRLFRTGVGNRFKTIQDDCCNSQTKRPFARCLRFSAWSKTMLWSQSTTSSVTSSPRLAGRQCMKRHCFPAAAIRLSVT</sequence>
<organism evidence="1 2">
    <name type="scientific">Gimesia panareensis</name>
    <dbReference type="NCBI Taxonomy" id="2527978"/>
    <lineage>
        <taxon>Bacteria</taxon>
        <taxon>Pseudomonadati</taxon>
        <taxon>Planctomycetota</taxon>
        <taxon>Planctomycetia</taxon>
        <taxon>Planctomycetales</taxon>
        <taxon>Planctomycetaceae</taxon>
        <taxon>Gimesia</taxon>
    </lineage>
</organism>
<evidence type="ECO:0000313" key="1">
    <source>
        <dbReference type="EMBL" id="QDT29029.1"/>
    </source>
</evidence>
<protein>
    <submittedName>
        <fullName evidence="1">Uncharacterized protein</fullName>
    </submittedName>
</protein>
<dbReference type="EMBL" id="CP037421">
    <property type="protein sequence ID" value="QDT29029.1"/>
    <property type="molecule type" value="Genomic_DNA"/>
</dbReference>
<accession>A0A518AAW4</accession>
<dbReference type="Proteomes" id="UP000315647">
    <property type="component" value="Chromosome"/>
</dbReference>
<gene>
    <name evidence="1" type="ORF">Enr10x_43780</name>
</gene>